<evidence type="ECO:0000256" key="10">
    <source>
        <dbReference type="RuleBase" id="RU367011"/>
    </source>
</evidence>
<sequence>MDRRQTLKMMAGLALCPLCASAGFAAEHHWSYEGEVGPDKWGSLDTADAACSIGSQQSPLDISGAIAARQPLLKLSWDKRPDTIVNNGHTIQLGFPEGGTLAMDGRKYALKQFHLHHPSEHLVKGKRFGMEAHFVHAADDRLAVVGVLLAPGKSNAVFRKIVSTMPSEEGPPVAADPAIDPNHLLPAGRTYFRYEGSLTTPPCSETVDWIVLAHPVEVDEGDIASFAKLYPMNARPVQERDRRFILSSGPR</sequence>
<proteinExistence type="inferred from homology"/>
<dbReference type="InterPro" id="IPR041891">
    <property type="entry name" value="Alpha_CA_prokaryot-like"/>
</dbReference>
<keyword evidence="8 10" id="KW-0456">Lyase</keyword>
<evidence type="ECO:0000259" key="11">
    <source>
        <dbReference type="PROSITE" id="PS51144"/>
    </source>
</evidence>
<feature type="domain" description="Alpha-carbonic anhydrase" evidence="11">
    <location>
        <begin position="28"/>
        <end position="251"/>
    </location>
</feature>
<evidence type="ECO:0000256" key="8">
    <source>
        <dbReference type="ARBA" id="ARBA00023239"/>
    </source>
</evidence>
<accession>A0ABS5FDE3</accession>
<dbReference type="PROSITE" id="PS00162">
    <property type="entry name" value="ALPHA_CA_1"/>
    <property type="match status" value="1"/>
</dbReference>
<evidence type="ECO:0000256" key="3">
    <source>
        <dbReference type="ARBA" id="ARBA00010718"/>
    </source>
</evidence>
<dbReference type="Proteomes" id="UP001315278">
    <property type="component" value="Unassembled WGS sequence"/>
</dbReference>
<dbReference type="RefSeq" id="WP_212491888.1">
    <property type="nucleotide sequence ID" value="NZ_JAFCJH010000004.1"/>
</dbReference>
<keyword evidence="6 10" id="KW-0479">Metal-binding</keyword>
<comment type="caution">
    <text evidence="12">The sequence shown here is derived from an EMBL/GenBank/DDBJ whole genome shotgun (WGS) entry which is preliminary data.</text>
</comment>
<keyword evidence="10" id="KW-0732">Signal</keyword>
<dbReference type="InterPro" id="IPR001148">
    <property type="entry name" value="CA_dom"/>
</dbReference>
<dbReference type="EC" id="4.2.1.1" evidence="4 10"/>
<evidence type="ECO:0000256" key="4">
    <source>
        <dbReference type="ARBA" id="ARBA00012925"/>
    </source>
</evidence>
<organism evidence="12 13">
    <name type="scientific">Bradyrhizobium jicamae</name>
    <dbReference type="NCBI Taxonomy" id="280332"/>
    <lineage>
        <taxon>Bacteria</taxon>
        <taxon>Pseudomonadati</taxon>
        <taxon>Pseudomonadota</taxon>
        <taxon>Alphaproteobacteria</taxon>
        <taxon>Hyphomicrobiales</taxon>
        <taxon>Nitrobacteraceae</taxon>
        <taxon>Bradyrhizobium</taxon>
    </lineage>
</organism>
<evidence type="ECO:0000256" key="1">
    <source>
        <dbReference type="ARBA" id="ARBA00001947"/>
    </source>
</evidence>
<dbReference type="CDD" id="cd03124">
    <property type="entry name" value="alpha_CA_prokaryotic_like"/>
    <property type="match status" value="1"/>
</dbReference>
<comment type="similarity">
    <text evidence="3 10">Belongs to the alpha-carbonic anhydrase family.</text>
</comment>
<protein>
    <recommendedName>
        <fullName evidence="5 10">Carbonic anhydrase</fullName>
        <ecNumber evidence="4 10">4.2.1.1</ecNumber>
    </recommendedName>
</protein>
<feature type="signal peptide" evidence="10">
    <location>
        <begin position="1"/>
        <end position="25"/>
    </location>
</feature>
<feature type="chain" id="PRO_5044954397" description="Carbonic anhydrase" evidence="10">
    <location>
        <begin position="26"/>
        <end position="251"/>
    </location>
</feature>
<comment type="cofactor">
    <cofactor evidence="1 10">
        <name>Zn(2+)</name>
        <dbReference type="ChEBI" id="CHEBI:29105"/>
    </cofactor>
</comment>
<dbReference type="SUPFAM" id="SSF51069">
    <property type="entry name" value="Carbonic anhydrase"/>
    <property type="match status" value="1"/>
</dbReference>
<gene>
    <name evidence="12" type="ORF">JQ615_05245</name>
</gene>
<evidence type="ECO:0000256" key="6">
    <source>
        <dbReference type="ARBA" id="ARBA00022723"/>
    </source>
</evidence>
<evidence type="ECO:0000256" key="9">
    <source>
        <dbReference type="ARBA" id="ARBA00048348"/>
    </source>
</evidence>
<evidence type="ECO:0000313" key="12">
    <source>
        <dbReference type="EMBL" id="MBR0794798.1"/>
    </source>
</evidence>
<comment type="function">
    <text evidence="2 10">Reversible hydration of carbon dioxide.</text>
</comment>
<evidence type="ECO:0000256" key="7">
    <source>
        <dbReference type="ARBA" id="ARBA00022833"/>
    </source>
</evidence>
<name>A0ABS5FDE3_9BRAD</name>
<comment type="catalytic activity">
    <reaction evidence="9 10">
        <text>hydrogencarbonate + H(+) = CO2 + H2O</text>
        <dbReference type="Rhea" id="RHEA:10748"/>
        <dbReference type="ChEBI" id="CHEBI:15377"/>
        <dbReference type="ChEBI" id="CHEBI:15378"/>
        <dbReference type="ChEBI" id="CHEBI:16526"/>
        <dbReference type="ChEBI" id="CHEBI:17544"/>
        <dbReference type="EC" id="4.2.1.1"/>
    </reaction>
</comment>
<dbReference type="EMBL" id="JAFCJH010000004">
    <property type="protein sequence ID" value="MBR0794798.1"/>
    <property type="molecule type" value="Genomic_DNA"/>
</dbReference>
<evidence type="ECO:0000313" key="13">
    <source>
        <dbReference type="Proteomes" id="UP001315278"/>
    </source>
</evidence>
<dbReference type="PANTHER" id="PTHR18952:SF265">
    <property type="entry name" value="CARBONIC ANHYDRASE"/>
    <property type="match status" value="1"/>
</dbReference>
<evidence type="ECO:0000256" key="2">
    <source>
        <dbReference type="ARBA" id="ARBA00002904"/>
    </source>
</evidence>
<dbReference type="PANTHER" id="PTHR18952">
    <property type="entry name" value="CARBONIC ANHYDRASE"/>
    <property type="match status" value="1"/>
</dbReference>
<dbReference type="PROSITE" id="PS51144">
    <property type="entry name" value="ALPHA_CA_2"/>
    <property type="match status" value="1"/>
</dbReference>
<dbReference type="SMART" id="SM01057">
    <property type="entry name" value="Carb_anhydrase"/>
    <property type="match status" value="1"/>
</dbReference>
<dbReference type="InterPro" id="IPR023561">
    <property type="entry name" value="Carbonic_anhydrase_a-class"/>
</dbReference>
<dbReference type="InterPro" id="IPR036398">
    <property type="entry name" value="CA_dom_sf"/>
</dbReference>
<dbReference type="Pfam" id="PF00194">
    <property type="entry name" value="Carb_anhydrase"/>
    <property type="match status" value="1"/>
</dbReference>
<evidence type="ECO:0000256" key="5">
    <source>
        <dbReference type="ARBA" id="ARBA00014628"/>
    </source>
</evidence>
<dbReference type="Gene3D" id="3.10.200.10">
    <property type="entry name" value="Alpha carbonic anhydrase"/>
    <property type="match status" value="1"/>
</dbReference>
<keyword evidence="7 10" id="KW-0862">Zinc</keyword>
<dbReference type="InterPro" id="IPR018338">
    <property type="entry name" value="Carbonic_anhydrase_a-class_CS"/>
</dbReference>
<keyword evidence="13" id="KW-1185">Reference proteome</keyword>
<reference evidence="13" key="1">
    <citation type="journal article" date="2021" name="ISME J.">
        <title>Evolutionary origin and ecological implication of a unique nif island in free-living Bradyrhizobium lineages.</title>
        <authorList>
            <person name="Tao J."/>
        </authorList>
    </citation>
    <scope>NUCLEOTIDE SEQUENCE [LARGE SCALE GENOMIC DNA]</scope>
    <source>
        <strain evidence="13">SZCCT0434</strain>
    </source>
</reference>